<evidence type="ECO:0000256" key="1">
    <source>
        <dbReference type="ARBA" id="ARBA00004571"/>
    </source>
</evidence>
<evidence type="ECO:0000256" key="6">
    <source>
        <dbReference type="ARBA" id="ARBA00022692"/>
    </source>
</evidence>
<feature type="domain" description="TonB-dependent receptor-like beta-barrel" evidence="17">
    <location>
        <begin position="239"/>
        <end position="708"/>
    </location>
</feature>
<dbReference type="Gene3D" id="2.170.130.10">
    <property type="entry name" value="TonB-dependent receptor, plug domain"/>
    <property type="match status" value="1"/>
</dbReference>
<evidence type="ECO:0000256" key="8">
    <source>
        <dbReference type="ARBA" id="ARBA00023004"/>
    </source>
</evidence>
<keyword evidence="8" id="KW-0408">Iron</keyword>
<gene>
    <name evidence="19" type="ORF">DXX93_11365</name>
</gene>
<dbReference type="PANTHER" id="PTHR32552:SF68">
    <property type="entry name" value="FERRICHROME OUTER MEMBRANE TRANSPORTER_PHAGE RECEPTOR"/>
    <property type="match status" value="1"/>
</dbReference>
<name>A0A3E0TT54_9GAMM</name>
<dbReference type="NCBIfam" id="TIGR01783">
    <property type="entry name" value="TonB-siderophor"/>
    <property type="match status" value="1"/>
</dbReference>
<dbReference type="Pfam" id="PF00593">
    <property type="entry name" value="TonB_dep_Rec_b-barrel"/>
    <property type="match status" value="1"/>
</dbReference>
<keyword evidence="11 14" id="KW-0472">Membrane</keyword>
<keyword evidence="5" id="KW-0410">Iron transport</keyword>
<dbReference type="GO" id="GO:0015344">
    <property type="term" value="F:siderophore uptake transmembrane transporter activity"/>
    <property type="evidence" value="ECO:0007669"/>
    <property type="project" value="TreeGrafter"/>
</dbReference>
<dbReference type="Gene3D" id="2.40.170.20">
    <property type="entry name" value="TonB-dependent receptor, beta-barrel domain"/>
    <property type="match status" value="1"/>
</dbReference>
<evidence type="ECO:0000256" key="14">
    <source>
        <dbReference type="PROSITE-ProRule" id="PRU01360"/>
    </source>
</evidence>
<dbReference type="AlphaFoldDB" id="A0A3E0TT54"/>
<dbReference type="InterPro" id="IPR039426">
    <property type="entry name" value="TonB-dep_rcpt-like"/>
</dbReference>
<dbReference type="InterPro" id="IPR012910">
    <property type="entry name" value="Plug_dom"/>
</dbReference>
<dbReference type="OrthoDB" id="127311at2"/>
<evidence type="ECO:0000256" key="12">
    <source>
        <dbReference type="ARBA" id="ARBA00023170"/>
    </source>
</evidence>
<keyword evidence="10 15" id="KW-0798">TonB box</keyword>
<evidence type="ECO:0000256" key="11">
    <source>
        <dbReference type="ARBA" id="ARBA00023136"/>
    </source>
</evidence>
<evidence type="ECO:0000256" key="15">
    <source>
        <dbReference type="RuleBase" id="RU003357"/>
    </source>
</evidence>
<evidence type="ECO:0000259" key="17">
    <source>
        <dbReference type="Pfam" id="PF00593"/>
    </source>
</evidence>
<evidence type="ECO:0000256" key="3">
    <source>
        <dbReference type="ARBA" id="ARBA00022448"/>
    </source>
</evidence>
<feature type="domain" description="TonB-dependent receptor plug" evidence="18">
    <location>
        <begin position="64"/>
        <end position="163"/>
    </location>
</feature>
<comment type="caution">
    <text evidence="19">The sequence shown here is derived from an EMBL/GenBank/DDBJ whole genome shotgun (WGS) entry which is preliminary data.</text>
</comment>
<evidence type="ECO:0000256" key="10">
    <source>
        <dbReference type="ARBA" id="ARBA00023077"/>
    </source>
</evidence>
<keyword evidence="7 16" id="KW-0732">Signal</keyword>
<dbReference type="InterPro" id="IPR000531">
    <property type="entry name" value="Beta-barrel_TonB"/>
</dbReference>
<dbReference type="EMBL" id="QUOU01000001">
    <property type="protein sequence ID" value="REL27105.1"/>
    <property type="molecule type" value="Genomic_DNA"/>
</dbReference>
<comment type="similarity">
    <text evidence="2 14 15">Belongs to the TonB-dependent receptor family.</text>
</comment>
<dbReference type="InterPro" id="IPR037066">
    <property type="entry name" value="Plug_dom_sf"/>
</dbReference>
<dbReference type="InterPro" id="IPR036942">
    <property type="entry name" value="Beta-barrel_TonB_sf"/>
</dbReference>
<comment type="subcellular location">
    <subcellularLocation>
        <location evidence="1 14">Cell outer membrane</location>
        <topology evidence="1 14">Multi-pass membrane protein</topology>
    </subcellularLocation>
</comment>
<dbReference type="Proteomes" id="UP000256478">
    <property type="component" value="Unassembled WGS sequence"/>
</dbReference>
<evidence type="ECO:0000313" key="20">
    <source>
        <dbReference type="Proteomes" id="UP000256478"/>
    </source>
</evidence>
<protein>
    <submittedName>
        <fullName evidence="19">TonB-dependent siderophore receptor</fullName>
    </submittedName>
</protein>
<keyword evidence="3 14" id="KW-0813">Transport</keyword>
<dbReference type="CDD" id="cd01347">
    <property type="entry name" value="ligand_gated_channel"/>
    <property type="match status" value="1"/>
</dbReference>
<reference evidence="19 20" key="1">
    <citation type="submission" date="2018-08" db="EMBL/GenBank/DDBJ databases">
        <title>Thalassotalea euphylliae genome.</title>
        <authorList>
            <person name="Summers S."/>
            <person name="Rice S.A."/>
            <person name="Freckelton M.L."/>
            <person name="Nedved B.T."/>
            <person name="Hadfield M.G."/>
        </authorList>
    </citation>
    <scope>NUCLEOTIDE SEQUENCE [LARGE SCALE GENOMIC DNA]</scope>
    <source>
        <strain evidence="19 20">H1</strain>
    </source>
</reference>
<organism evidence="19 20">
    <name type="scientific">Thalassotalea euphylliae</name>
    <dbReference type="NCBI Taxonomy" id="1655234"/>
    <lineage>
        <taxon>Bacteria</taxon>
        <taxon>Pseudomonadati</taxon>
        <taxon>Pseudomonadota</taxon>
        <taxon>Gammaproteobacteria</taxon>
        <taxon>Alteromonadales</taxon>
        <taxon>Colwelliaceae</taxon>
        <taxon>Thalassotalea</taxon>
    </lineage>
</organism>
<dbReference type="SUPFAM" id="SSF56935">
    <property type="entry name" value="Porins"/>
    <property type="match status" value="1"/>
</dbReference>
<evidence type="ECO:0000256" key="13">
    <source>
        <dbReference type="ARBA" id="ARBA00023237"/>
    </source>
</evidence>
<dbReference type="PANTHER" id="PTHR32552">
    <property type="entry name" value="FERRICHROME IRON RECEPTOR-RELATED"/>
    <property type="match status" value="1"/>
</dbReference>
<evidence type="ECO:0000259" key="18">
    <source>
        <dbReference type="Pfam" id="PF07715"/>
    </source>
</evidence>
<keyword evidence="12 19" id="KW-0675">Receptor</keyword>
<evidence type="ECO:0000256" key="5">
    <source>
        <dbReference type="ARBA" id="ARBA00022496"/>
    </source>
</evidence>
<dbReference type="PROSITE" id="PS52016">
    <property type="entry name" value="TONB_DEPENDENT_REC_3"/>
    <property type="match status" value="1"/>
</dbReference>
<proteinExistence type="inferred from homology"/>
<keyword evidence="9" id="KW-0406">Ion transport</keyword>
<feature type="chain" id="PRO_5017600610" evidence="16">
    <location>
        <begin position="33"/>
        <end position="739"/>
    </location>
</feature>
<evidence type="ECO:0000256" key="7">
    <source>
        <dbReference type="ARBA" id="ARBA00022729"/>
    </source>
</evidence>
<evidence type="ECO:0000256" key="4">
    <source>
        <dbReference type="ARBA" id="ARBA00022452"/>
    </source>
</evidence>
<keyword evidence="4 14" id="KW-1134">Transmembrane beta strand</keyword>
<dbReference type="Pfam" id="PF07715">
    <property type="entry name" value="Plug"/>
    <property type="match status" value="1"/>
</dbReference>
<keyword evidence="6 14" id="KW-0812">Transmembrane</keyword>
<dbReference type="GO" id="GO:0009279">
    <property type="term" value="C:cell outer membrane"/>
    <property type="evidence" value="ECO:0007669"/>
    <property type="project" value="UniProtKB-SubCell"/>
</dbReference>
<keyword evidence="13 14" id="KW-0998">Cell outer membrane</keyword>
<evidence type="ECO:0000313" key="19">
    <source>
        <dbReference type="EMBL" id="REL27105.1"/>
    </source>
</evidence>
<dbReference type="GO" id="GO:0038023">
    <property type="term" value="F:signaling receptor activity"/>
    <property type="evidence" value="ECO:0007669"/>
    <property type="project" value="InterPro"/>
</dbReference>
<evidence type="ECO:0000256" key="9">
    <source>
        <dbReference type="ARBA" id="ARBA00023065"/>
    </source>
</evidence>
<feature type="signal peptide" evidence="16">
    <location>
        <begin position="1"/>
        <end position="32"/>
    </location>
</feature>
<evidence type="ECO:0000256" key="16">
    <source>
        <dbReference type="SAM" id="SignalP"/>
    </source>
</evidence>
<dbReference type="GO" id="GO:0015891">
    <property type="term" value="P:siderophore transport"/>
    <property type="evidence" value="ECO:0007669"/>
    <property type="project" value="InterPro"/>
</dbReference>
<dbReference type="InterPro" id="IPR010105">
    <property type="entry name" value="TonB_sidphr_rcpt"/>
</dbReference>
<accession>A0A3E0TT54</accession>
<evidence type="ECO:0000256" key="2">
    <source>
        <dbReference type="ARBA" id="ARBA00009810"/>
    </source>
</evidence>
<sequence length="739" mass="81366">MLKGLRLNTKNKKFPIALLSLAIGSSFGIAQADNLPASEDEIEVITVTGSVSRFGATKSNTPIVETSRSVSIESLDAALEKGSLNLSQMVSYMPGITTERNGFATRVDNISIRGLRAPRYRDSIQEQFGNYNSPRAEIYTFEQVEVLRGPASVLYGQGSPGGIINYVSKTPRPENFGEIYAQIGNHDRQQLGVDINRVLNDDASLQGRLVGIYRDSGTQIEEVNDDTLVLMPSVTFMPSEDTTLTLIGLYQDSDADTAAQFLPVQGTLTPLADGSFLNSNVYAGEPGFNKIETESTQVTMLVEHMINDDFTLNATALWRDGEGDYHQAWPTFNPQLGSRYLNDLLVQQGLVPAGVPTGFTDTTVPRTFYQADNRFEQYAFDVRLSGEFDTGRLSHEVLVGAQYQDIETDSNRSNYAGGGVLSGDFRYVLDLANPLYTGAPDQAIFDAIYQDQPTNQVEDLGIYLSDQISVDNWRITLGARYDSVDNKTRSDIGDTAQNSSQDDDALSLSGGLLYKFDNGISPYINYSESFETVVGLTDTGEQLEPQEAEQIEIGAKYEPTSFPGFFTLAYFEIDITNLPDPNSFPGQQGQQGQQQGESTLKGVEFEGKFQVGEFDIQLAYTDLDTEDQDGLQLSSIPDTTVSAWVTWQPENLLPGFRIGAGVRHVGESVSELNIAPVRYVTPDYTLADLMLGYTFSANLDFALNVRNLTDKDYQTSCLFRGDCFPGVRRSVNATVKYNF</sequence>